<evidence type="ECO:0000256" key="3">
    <source>
        <dbReference type="ARBA" id="ARBA00022777"/>
    </source>
</evidence>
<dbReference type="Proteomes" id="UP000235731">
    <property type="component" value="Unassembled WGS sequence"/>
</dbReference>
<feature type="domain" description="Carbohydrate kinase PfkB" evidence="4">
    <location>
        <begin position="65"/>
        <end position="306"/>
    </location>
</feature>
<evidence type="ECO:0000313" key="6">
    <source>
        <dbReference type="Proteomes" id="UP000235731"/>
    </source>
</evidence>
<dbReference type="InterPro" id="IPR052700">
    <property type="entry name" value="Carb_kinase_PfkB-like"/>
</dbReference>
<dbReference type="InterPro" id="IPR011611">
    <property type="entry name" value="PfkB_dom"/>
</dbReference>
<dbReference type="SUPFAM" id="SSF53613">
    <property type="entry name" value="Ribokinase-like"/>
    <property type="match status" value="1"/>
</dbReference>
<protein>
    <recommendedName>
        <fullName evidence="4">Carbohydrate kinase PfkB domain-containing protein</fullName>
    </recommendedName>
</protein>
<gene>
    <name evidence="5" type="ORF">C0197_04360</name>
</gene>
<evidence type="ECO:0000313" key="5">
    <source>
        <dbReference type="EMBL" id="PMP62571.1"/>
    </source>
</evidence>
<dbReference type="Pfam" id="PF00294">
    <property type="entry name" value="PfkB"/>
    <property type="match status" value="1"/>
</dbReference>
<dbReference type="PANTHER" id="PTHR43320">
    <property type="entry name" value="SUGAR KINASE"/>
    <property type="match status" value="1"/>
</dbReference>
<evidence type="ECO:0000259" key="4">
    <source>
        <dbReference type="Pfam" id="PF00294"/>
    </source>
</evidence>
<evidence type="ECO:0000256" key="2">
    <source>
        <dbReference type="ARBA" id="ARBA00022679"/>
    </source>
</evidence>
<dbReference type="EMBL" id="PNIE01000060">
    <property type="protein sequence ID" value="PMP62571.1"/>
    <property type="molecule type" value="Genomic_DNA"/>
</dbReference>
<organism evidence="5 6">
    <name type="scientific">Caldimicrobium thiodismutans</name>
    <dbReference type="NCBI Taxonomy" id="1653476"/>
    <lineage>
        <taxon>Bacteria</taxon>
        <taxon>Pseudomonadati</taxon>
        <taxon>Thermodesulfobacteriota</taxon>
        <taxon>Thermodesulfobacteria</taxon>
        <taxon>Thermodesulfobacteriales</taxon>
        <taxon>Thermodesulfobacteriaceae</taxon>
        <taxon>Caldimicrobium</taxon>
    </lineage>
</organism>
<comment type="similarity">
    <text evidence="1">Belongs to the carbohydrate kinase PfkB family.</text>
</comment>
<accession>A0A2N7PJ72</accession>
<proteinExistence type="inferred from homology"/>
<dbReference type="PANTHER" id="PTHR43320:SF3">
    <property type="entry name" value="CARBOHYDRATE KINASE PFKB DOMAIN-CONTAINING PROTEIN"/>
    <property type="match status" value="1"/>
</dbReference>
<reference evidence="5 6" key="1">
    <citation type="submission" date="2018-01" db="EMBL/GenBank/DDBJ databases">
        <title>Metagenomic assembled genomes from two thermal pools in the Uzon Caldera, Kamchatka, Russia.</title>
        <authorList>
            <person name="Wilkins L."/>
            <person name="Ettinger C."/>
        </authorList>
    </citation>
    <scope>NUCLEOTIDE SEQUENCE [LARGE SCALE GENOMIC DNA]</scope>
    <source>
        <strain evidence="5">ZAV-15</strain>
    </source>
</reference>
<dbReference type="GO" id="GO:0016301">
    <property type="term" value="F:kinase activity"/>
    <property type="evidence" value="ECO:0007669"/>
    <property type="project" value="UniProtKB-KW"/>
</dbReference>
<dbReference type="InterPro" id="IPR029056">
    <property type="entry name" value="Ribokinase-like"/>
</dbReference>
<keyword evidence="3" id="KW-0418">Kinase</keyword>
<evidence type="ECO:0000256" key="1">
    <source>
        <dbReference type="ARBA" id="ARBA00010688"/>
    </source>
</evidence>
<dbReference type="AlphaFoldDB" id="A0A2N7PJ72"/>
<sequence>MLKKPLILGCGALNWDIFYAVKDLERFSFEGMRFLPGEEYVLPREAFLELLKKLQKEGLFLYEGGGGSSANTIFALATWGFSCGFIGALGEDPFGDKILKEFSKVNLKELYLVKAGQTSLALILLDDKRDRAIVVSPGSAEKYLSMEKLKITLFQRAILHLSSFASKEGEAFQKELISTFEGEISLDPGEIYAEKGKAFLATFLKKTKYLFLTEKELKRAELSTEELLESGIRYLFIKMGKRGALALTQNLSIRSSVFPAKEIVDNTGAGDYFNAGVLAGLLVGLSLEKALELGLYSASKSLRDFGRKGILSQSEFKNFLSRLK</sequence>
<comment type="caution">
    <text evidence="5">The sequence shown here is derived from an EMBL/GenBank/DDBJ whole genome shotgun (WGS) entry which is preliminary data.</text>
</comment>
<name>A0A2N7PJ72_9BACT</name>
<dbReference type="Gene3D" id="3.40.1190.20">
    <property type="match status" value="1"/>
</dbReference>
<keyword evidence="2" id="KW-0808">Transferase</keyword>